<dbReference type="Pfam" id="PF00535">
    <property type="entry name" value="Glycos_transf_2"/>
    <property type="match status" value="1"/>
</dbReference>
<dbReference type="InterPro" id="IPR029044">
    <property type="entry name" value="Nucleotide-diphossugar_trans"/>
</dbReference>
<feature type="domain" description="Glycosyltransferase 2-like" evidence="4">
    <location>
        <begin position="41"/>
        <end position="170"/>
    </location>
</feature>
<evidence type="ECO:0000256" key="3">
    <source>
        <dbReference type="ARBA" id="ARBA00022679"/>
    </source>
</evidence>
<keyword evidence="2" id="KW-0328">Glycosyltransferase</keyword>
<dbReference type="EMBL" id="JACOOK010000005">
    <property type="protein sequence ID" value="MBC5617354.1"/>
    <property type="molecule type" value="Genomic_DNA"/>
</dbReference>
<organism evidence="5 6">
    <name type="scientific">Alistipes hominis</name>
    <dbReference type="NCBI Taxonomy" id="2763015"/>
    <lineage>
        <taxon>Bacteria</taxon>
        <taxon>Pseudomonadati</taxon>
        <taxon>Bacteroidota</taxon>
        <taxon>Bacteroidia</taxon>
        <taxon>Bacteroidales</taxon>
        <taxon>Rikenellaceae</taxon>
        <taxon>Alistipes</taxon>
    </lineage>
</organism>
<proteinExistence type="inferred from homology"/>
<evidence type="ECO:0000256" key="1">
    <source>
        <dbReference type="ARBA" id="ARBA00006739"/>
    </source>
</evidence>
<sequence length="282" mass="32105">MKWYEKYLSVYGKPYAGVPAEVMDGIRNRLRTLQSDEPLVSVVVIAYNEEKHLPACLWSLSESVCEYPMEIIGVNNDSADRTADVFEASGIPYHTELQHSCGYARRCGLQYAQGKYYICIDSDTMYPPGYVQAMADALQRPGIVAVSSLWSYMPDEGHPWLGLKIYEFMRDTHLWMQSFKRPELSVRGLVFAYNADYGRKVGYRVDIIRGEDGSMALGLKQYGRIGFVRSRKARAVTGYGTVGADGSFLNSFRVRIVKYLKGMGSYFTKKDRYRDDESNLVR</sequence>
<evidence type="ECO:0000313" key="5">
    <source>
        <dbReference type="EMBL" id="MBC5617354.1"/>
    </source>
</evidence>
<dbReference type="SUPFAM" id="SSF53448">
    <property type="entry name" value="Nucleotide-diphospho-sugar transferases"/>
    <property type="match status" value="1"/>
</dbReference>
<evidence type="ECO:0000256" key="2">
    <source>
        <dbReference type="ARBA" id="ARBA00022676"/>
    </source>
</evidence>
<name>A0ABR7CNW4_9BACT</name>
<dbReference type="PANTHER" id="PTHR43630">
    <property type="entry name" value="POLY-BETA-1,6-N-ACETYL-D-GLUCOSAMINE SYNTHASE"/>
    <property type="match status" value="1"/>
</dbReference>
<dbReference type="InterPro" id="IPR001173">
    <property type="entry name" value="Glyco_trans_2-like"/>
</dbReference>
<keyword evidence="3" id="KW-0808">Transferase</keyword>
<evidence type="ECO:0000313" key="6">
    <source>
        <dbReference type="Proteomes" id="UP000636891"/>
    </source>
</evidence>
<dbReference type="Proteomes" id="UP000636891">
    <property type="component" value="Unassembled WGS sequence"/>
</dbReference>
<protein>
    <submittedName>
        <fullName evidence="5">Glycosyltransferase family 2 protein</fullName>
    </submittedName>
</protein>
<dbReference type="PANTHER" id="PTHR43630:SF1">
    <property type="entry name" value="POLY-BETA-1,6-N-ACETYL-D-GLUCOSAMINE SYNTHASE"/>
    <property type="match status" value="1"/>
</dbReference>
<accession>A0ABR7CNW4</accession>
<keyword evidence="6" id="KW-1185">Reference proteome</keyword>
<dbReference type="RefSeq" id="WP_118657014.1">
    <property type="nucleotide sequence ID" value="NZ_JACOOK010000005.1"/>
</dbReference>
<evidence type="ECO:0000259" key="4">
    <source>
        <dbReference type="Pfam" id="PF00535"/>
    </source>
</evidence>
<comment type="similarity">
    <text evidence="1">Belongs to the glycosyltransferase 2 family.</text>
</comment>
<dbReference type="Gene3D" id="3.90.550.10">
    <property type="entry name" value="Spore Coat Polysaccharide Biosynthesis Protein SpsA, Chain A"/>
    <property type="match status" value="1"/>
</dbReference>
<dbReference type="CDD" id="cd00761">
    <property type="entry name" value="Glyco_tranf_GTA_type"/>
    <property type="match status" value="1"/>
</dbReference>
<gene>
    <name evidence="5" type="ORF">H8S08_10055</name>
</gene>
<reference evidence="5 6" key="1">
    <citation type="submission" date="2020-08" db="EMBL/GenBank/DDBJ databases">
        <title>Genome public.</title>
        <authorList>
            <person name="Liu C."/>
            <person name="Sun Q."/>
        </authorList>
    </citation>
    <scope>NUCLEOTIDE SEQUENCE [LARGE SCALE GENOMIC DNA]</scope>
    <source>
        <strain evidence="5 6">New-7</strain>
    </source>
</reference>
<comment type="caution">
    <text evidence="5">The sequence shown here is derived from an EMBL/GenBank/DDBJ whole genome shotgun (WGS) entry which is preliminary data.</text>
</comment>